<dbReference type="GO" id="GO:0005886">
    <property type="term" value="C:plasma membrane"/>
    <property type="evidence" value="ECO:0007669"/>
    <property type="project" value="TreeGrafter"/>
</dbReference>
<organism evidence="4 5">
    <name type="scientific">Phyllostomus discolor</name>
    <name type="common">pale spear-nosed bat</name>
    <dbReference type="NCBI Taxonomy" id="89673"/>
    <lineage>
        <taxon>Eukaryota</taxon>
        <taxon>Metazoa</taxon>
        <taxon>Chordata</taxon>
        <taxon>Craniata</taxon>
        <taxon>Vertebrata</taxon>
        <taxon>Euteleostomi</taxon>
        <taxon>Mammalia</taxon>
        <taxon>Eutheria</taxon>
        <taxon>Laurasiatheria</taxon>
        <taxon>Chiroptera</taxon>
        <taxon>Yangochiroptera</taxon>
        <taxon>Phyllostomidae</taxon>
        <taxon>Phyllostominae</taxon>
        <taxon>Phyllostomus</taxon>
    </lineage>
</organism>
<reference evidence="5" key="1">
    <citation type="submission" date="2025-08" db="UniProtKB">
        <authorList>
            <consortium name="RefSeq"/>
        </authorList>
    </citation>
    <scope>IDENTIFICATION</scope>
    <source>
        <tissue evidence="5">Muscle</tissue>
    </source>
</reference>
<keyword evidence="4" id="KW-1185">Reference proteome</keyword>
<dbReference type="InterPro" id="IPR010798">
    <property type="entry name" value="Triadin"/>
</dbReference>
<evidence type="ECO:0000313" key="4">
    <source>
        <dbReference type="Proteomes" id="UP000504628"/>
    </source>
</evidence>
<protein>
    <submittedName>
        <fullName evidence="5">Triadin-like</fullName>
    </submittedName>
</protein>
<keyword evidence="2" id="KW-0703">Sarcoplasmic reticulum</keyword>
<gene>
    <name evidence="5" type="primary">LOC114493836</name>
</gene>
<dbReference type="GO" id="GO:0086036">
    <property type="term" value="P:regulation of cardiac muscle cell membrane potential"/>
    <property type="evidence" value="ECO:0007669"/>
    <property type="project" value="TreeGrafter"/>
</dbReference>
<dbReference type="GO" id="GO:0060047">
    <property type="term" value="P:heart contraction"/>
    <property type="evidence" value="ECO:0007669"/>
    <property type="project" value="TreeGrafter"/>
</dbReference>
<dbReference type="KEGG" id="pdic:114493836"/>
<evidence type="ECO:0000256" key="2">
    <source>
        <dbReference type="ARBA" id="ARBA00022951"/>
    </source>
</evidence>
<name>A0A7E6DHJ0_9CHIR</name>
<feature type="compositionally biased region" description="Basic and acidic residues" evidence="3">
    <location>
        <begin position="167"/>
        <end position="185"/>
    </location>
</feature>
<feature type="compositionally biased region" description="Basic and acidic residues" evidence="3">
    <location>
        <begin position="1"/>
        <end position="42"/>
    </location>
</feature>
<feature type="compositionally biased region" description="Basic and acidic residues" evidence="3">
    <location>
        <begin position="192"/>
        <end position="205"/>
    </location>
</feature>
<dbReference type="PANTHER" id="PTHR14106">
    <property type="entry name" value="TRIADIN"/>
    <property type="match status" value="1"/>
</dbReference>
<dbReference type="AlphaFoldDB" id="A0A7E6DHJ0"/>
<evidence type="ECO:0000256" key="1">
    <source>
        <dbReference type="ARBA" id="ARBA00004157"/>
    </source>
</evidence>
<sequence>MGTILQEKKEKDVAPAKSPKKEYSAPSEKQVKAKSDRTKEEVGAASTRKAVPGKKEEKTTKTVEQEIRKEKSGKTSSVLKDKEPVKEKEVKLPASLKEKGKEVKPKPPQPQVKKEEKLEPQVRKETKSEKDTVKPEKTVSHGKPEEKGVKQVKSTPIEKTVKTKPAKKVEHQEKESPLIKTEKSKPTLTETSEVRESEKPTRVSEDFEDVPASKNAKVEEAEDVSSTKKQKSPISFFQCVYLNGYNGYGFQFPFTPAQRPGESSGPPSSPGQKQQGQ</sequence>
<dbReference type="RefSeq" id="XP_035878498.1">
    <property type="nucleotide sequence ID" value="XM_036022605.1"/>
</dbReference>
<dbReference type="Proteomes" id="UP000504628">
    <property type="component" value="Chromosome 4"/>
</dbReference>
<dbReference type="PANTHER" id="PTHR14106:SF0">
    <property type="entry name" value="TRIADIN"/>
    <property type="match status" value="1"/>
</dbReference>
<comment type="subcellular location">
    <subcellularLocation>
        <location evidence="1">Sarcoplasmic reticulum membrane</location>
        <topology evidence="1">Single-pass type II membrane protein</topology>
    </subcellularLocation>
</comment>
<feature type="compositionally biased region" description="Low complexity" evidence="3">
    <location>
        <begin position="260"/>
        <end position="277"/>
    </location>
</feature>
<dbReference type="GeneID" id="114493836"/>
<feature type="region of interest" description="Disordered" evidence="3">
    <location>
        <begin position="1"/>
        <end position="231"/>
    </location>
</feature>
<dbReference type="OrthoDB" id="9908116at2759"/>
<feature type="compositionally biased region" description="Basic and acidic residues" evidence="3">
    <location>
        <begin position="112"/>
        <end position="149"/>
    </location>
</feature>
<dbReference type="GO" id="GO:0010880">
    <property type="term" value="P:regulation of release of sequestered calcium ion into cytosol by sarcoplasmic reticulum"/>
    <property type="evidence" value="ECO:0007669"/>
    <property type="project" value="TreeGrafter"/>
</dbReference>
<dbReference type="GO" id="GO:0005102">
    <property type="term" value="F:signaling receptor binding"/>
    <property type="evidence" value="ECO:0007669"/>
    <property type="project" value="InterPro"/>
</dbReference>
<accession>A0A7E6DHJ0</accession>
<dbReference type="InParanoid" id="A0A7E6DHJ0"/>
<feature type="region of interest" description="Disordered" evidence="3">
    <location>
        <begin position="251"/>
        <end position="277"/>
    </location>
</feature>
<evidence type="ECO:0000256" key="3">
    <source>
        <dbReference type="SAM" id="MobiDB-lite"/>
    </source>
</evidence>
<proteinExistence type="predicted"/>
<dbReference type="GO" id="GO:0014701">
    <property type="term" value="C:junctional sarcoplasmic reticulum membrane"/>
    <property type="evidence" value="ECO:0007669"/>
    <property type="project" value="TreeGrafter"/>
</dbReference>
<evidence type="ECO:0000313" key="5">
    <source>
        <dbReference type="RefSeq" id="XP_035878498.1"/>
    </source>
</evidence>
<feature type="compositionally biased region" description="Basic and acidic residues" evidence="3">
    <location>
        <begin position="53"/>
        <end position="105"/>
    </location>
</feature>